<dbReference type="SMART" id="SM00034">
    <property type="entry name" value="CLECT"/>
    <property type="match status" value="1"/>
</dbReference>
<dbReference type="Gene3D" id="3.10.100.10">
    <property type="entry name" value="Mannose-Binding Protein A, subunit A"/>
    <property type="match status" value="1"/>
</dbReference>
<dbReference type="InterPro" id="IPR016186">
    <property type="entry name" value="C-type_lectin-like/link_sf"/>
</dbReference>
<name>U5INY8_ERISI</name>
<evidence type="ECO:0000259" key="2">
    <source>
        <dbReference type="PROSITE" id="PS50041"/>
    </source>
</evidence>
<dbReference type="CDD" id="cd00037">
    <property type="entry name" value="CLECT"/>
    <property type="match status" value="1"/>
</dbReference>
<reference evidence="3" key="2">
    <citation type="journal article" date="2013" name="PLoS ONE">
        <title>Association of a Hepatopancreas-Specific C-Type Lectin with the Antibacterial Response of Eriocheir sinensis.</title>
        <authorList>
            <person name="Jin X.K."/>
            <person name="Guo X.N."/>
            <person name="Li S."/>
            <person name="Wu M.H."/>
            <person name="Zhu Y.T."/>
            <person name="Yu A.Q."/>
            <person name="Tan S.J."/>
            <person name="Li W.W."/>
            <person name="Zhang P."/>
            <person name="Wang Q."/>
        </authorList>
    </citation>
    <scope>NUCLEOTIDE SEQUENCE</scope>
</reference>
<dbReference type="EMBL" id="JX129178">
    <property type="protein sequence ID" value="AGG23538.1"/>
    <property type="molecule type" value="mRNA"/>
</dbReference>
<feature type="signal peptide" evidence="1">
    <location>
        <begin position="1"/>
        <end position="21"/>
    </location>
</feature>
<keyword evidence="1" id="KW-0732">Signal</keyword>
<proteinExistence type="evidence at transcript level"/>
<dbReference type="AlphaFoldDB" id="U5INY8"/>
<sequence length="158" mass="17402">MKWATTLAVATAAVCLASVQAQCPAAFVEFTDDGSTICLYFVKSKATWSNMRDICEAMSSTLAKLDGDLHMQVVQYINDQPAGDLDTDAFWLGGSDAAKEGSWVWLDGTEIPLGTPHWYPCNGQPNGGTQQNYLALYTPDYYFHSLEESRQIMGICRI</sequence>
<protein>
    <submittedName>
        <fullName evidence="3">C-type Lectin LecF</fullName>
    </submittedName>
</protein>
<dbReference type="PANTHER" id="PTHR22803">
    <property type="entry name" value="MANNOSE, PHOSPHOLIPASE, LECTIN RECEPTOR RELATED"/>
    <property type="match status" value="1"/>
</dbReference>
<dbReference type="InterPro" id="IPR050111">
    <property type="entry name" value="C-type_lectin/snaclec_domain"/>
</dbReference>
<dbReference type="InterPro" id="IPR001304">
    <property type="entry name" value="C-type_lectin-like"/>
</dbReference>
<reference evidence="3" key="1">
    <citation type="submission" date="2012-05" db="EMBL/GenBank/DDBJ databases">
        <authorList>
            <person name="Guo X.-N."/>
            <person name="Jin X.-K."/>
            <person name="Yu A.-Q."/>
            <person name="Li S."/>
            <person name="He L."/>
            <person name="Wang Q."/>
        </authorList>
    </citation>
    <scope>NUCLEOTIDE SEQUENCE</scope>
</reference>
<dbReference type="GO" id="GO:0030246">
    <property type="term" value="F:carbohydrate binding"/>
    <property type="evidence" value="ECO:0007669"/>
    <property type="project" value="UniProtKB-KW"/>
</dbReference>
<dbReference type="Pfam" id="PF00059">
    <property type="entry name" value="Lectin_C"/>
    <property type="match status" value="1"/>
</dbReference>
<feature type="chain" id="PRO_5004662031" evidence="1">
    <location>
        <begin position="22"/>
        <end position="158"/>
    </location>
</feature>
<organism evidence="3">
    <name type="scientific">Eriocheir sinensis</name>
    <name type="common">Chinese mitten crab</name>
    <dbReference type="NCBI Taxonomy" id="95602"/>
    <lineage>
        <taxon>Eukaryota</taxon>
        <taxon>Metazoa</taxon>
        <taxon>Ecdysozoa</taxon>
        <taxon>Arthropoda</taxon>
        <taxon>Crustacea</taxon>
        <taxon>Multicrustacea</taxon>
        <taxon>Malacostraca</taxon>
        <taxon>Eumalacostraca</taxon>
        <taxon>Eucarida</taxon>
        <taxon>Decapoda</taxon>
        <taxon>Pleocyemata</taxon>
        <taxon>Brachyura</taxon>
        <taxon>Eubrachyura</taxon>
        <taxon>Grapsoidea</taxon>
        <taxon>Varunidae</taxon>
        <taxon>Eriocheir</taxon>
    </lineage>
</organism>
<dbReference type="PROSITE" id="PS50041">
    <property type="entry name" value="C_TYPE_LECTIN_2"/>
    <property type="match status" value="1"/>
</dbReference>
<evidence type="ECO:0000313" key="3">
    <source>
        <dbReference type="EMBL" id="AGG23538.1"/>
    </source>
</evidence>
<accession>U5INY8</accession>
<evidence type="ECO:0000256" key="1">
    <source>
        <dbReference type="SAM" id="SignalP"/>
    </source>
</evidence>
<dbReference type="SUPFAM" id="SSF56436">
    <property type="entry name" value="C-type lectin-like"/>
    <property type="match status" value="1"/>
</dbReference>
<keyword evidence="3" id="KW-0430">Lectin</keyword>
<dbReference type="OrthoDB" id="7357196at2759"/>
<feature type="domain" description="C-type lectin" evidence="2">
    <location>
        <begin position="38"/>
        <end position="157"/>
    </location>
</feature>
<dbReference type="InterPro" id="IPR016187">
    <property type="entry name" value="CTDL_fold"/>
</dbReference>